<keyword evidence="1" id="KW-0812">Transmembrane</keyword>
<accession>A0A2P8GC08</accession>
<keyword evidence="4" id="KW-1185">Reference proteome</keyword>
<feature type="transmembrane region" description="Helical" evidence="1">
    <location>
        <begin position="46"/>
        <end position="68"/>
    </location>
</feature>
<dbReference type="Proteomes" id="UP000241964">
    <property type="component" value="Unassembled WGS sequence"/>
</dbReference>
<gene>
    <name evidence="3" type="ORF">CLV60_103366</name>
</gene>
<reference evidence="3 4" key="1">
    <citation type="submission" date="2018-03" db="EMBL/GenBank/DDBJ databases">
        <title>Genomic Encyclopedia of Archaeal and Bacterial Type Strains, Phase II (KMG-II): from individual species to whole genera.</title>
        <authorList>
            <person name="Goeker M."/>
        </authorList>
    </citation>
    <scope>NUCLEOTIDE SEQUENCE [LARGE SCALE GENOMIC DNA]</scope>
    <source>
        <strain evidence="3 4">DSM 29057</strain>
    </source>
</reference>
<evidence type="ECO:0000259" key="2">
    <source>
        <dbReference type="Pfam" id="PF13239"/>
    </source>
</evidence>
<dbReference type="OrthoDB" id="8965954at2"/>
<keyword evidence="1" id="KW-0472">Membrane</keyword>
<organism evidence="3 4">
    <name type="scientific">Dyadobacter jiangsuensis</name>
    <dbReference type="NCBI Taxonomy" id="1591085"/>
    <lineage>
        <taxon>Bacteria</taxon>
        <taxon>Pseudomonadati</taxon>
        <taxon>Bacteroidota</taxon>
        <taxon>Cytophagia</taxon>
        <taxon>Cytophagales</taxon>
        <taxon>Spirosomataceae</taxon>
        <taxon>Dyadobacter</taxon>
    </lineage>
</organism>
<dbReference type="RefSeq" id="WP_106594829.1">
    <property type="nucleotide sequence ID" value="NZ_PYAS01000003.1"/>
</dbReference>
<feature type="transmembrane region" description="Helical" evidence="1">
    <location>
        <begin position="21"/>
        <end position="40"/>
    </location>
</feature>
<dbReference type="Pfam" id="PF13239">
    <property type="entry name" value="2TM"/>
    <property type="match status" value="1"/>
</dbReference>
<dbReference type="InterPro" id="IPR025698">
    <property type="entry name" value="2TM_dom"/>
</dbReference>
<comment type="caution">
    <text evidence="3">The sequence shown here is derived from an EMBL/GenBank/DDBJ whole genome shotgun (WGS) entry which is preliminary data.</text>
</comment>
<name>A0A2P8GC08_9BACT</name>
<feature type="domain" description="2TM" evidence="2">
    <location>
        <begin position="11"/>
        <end position="68"/>
    </location>
</feature>
<proteinExistence type="predicted"/>
<sequence length="73" mass="8506">MTNLTNWDATAKEKARKGFRIHLLAFVLVTPVIWLVWYFTGTSYPWPLWSTPAWAVGLLFHYLGVFVFSKRTS</sequence>
<dbReference type="EMBL" id="PYAS01000003">
    <property type="protein sequence ID" value="PSL31500.1"/>
    <property type="molecule type" value="Genomic_DNA"/>
</dbReference>
<dbReference type="AlphaFoldDB" id="A0A2P8GC08"/>
<evidence type="ECO:0000313" key="4">
    <source>
        <dbReference type="Proteomes" id="UP000241964"/>
    </source>
</evidence>
<evidence type="ECO:0000256" key="1">
    <source>
        <dbReference type="SAM" id="Phobius"/>
    </source>
</evidence>
<evidence type="ECO:0000313" key="3">
    <source>
        <dbReference type="EMBL" id="PSL31500.1"/>
    </source>
</evidence>
<keyword evidence="1" id="KW-1133">Transmembrane helix</keyword>
<protein>
    <submittedName>
        <fullName evidence="3">2TM domain-containing protein</fullName>
    </submittedName>
</protein>